<dbReference type="PATRIC" id="fig|889378.3.peg.502"/>
<dbReference type="HOGENOM" id="CLU_1383410_0_0_12"/>
<evidence type="ECO:0008006" key="5">
    <source>
        <dbReference type="Google" id="ProtNLM"/>
    </source>
</evidence>
<evidence type="ECO:0000256" key="1">
    <source>
        <dbReference type="SAM" id="Coils"/>
    </source>
</evidence>
<dbReference type="STRING" id="889378.Spiaf_0492"/>
<name>H9UGF2_SPIAZ</name>
<feature type="chain" id="PRO_5003622737" description="Lipocalin-like domain-containing protein" evidence="2">
    <location>
        <begin position="21"/>
        <end position="197"/>
    </location>
</feature>
<accession>H9UGF2</accession>
<gene>
    <name evidence="3" type="ordered locus">Spiaf_0492</name>
</gene>
<keyword evidence="2" id="KW-0732">Signal</keyword>
<evidence type="ECO:0000313" key="3">
    <source>
        <dbReference type="EMBL" id="AFG36595.1"/>
    </source>
</evidence>
<sequence length="197" mass="21701">MKRILILAAATLFAAGAMTAGCDLAGDNDTGDTDPYGLVGTWYRSEFDGEYTEEQTLIIRHNGTFTTTISSDDPDHETLTLAGTYSATATTMTINFTAVNGVPVQEYLEAMLTELEEMIEALIQELIDEEGMTREEAIAHIEDEILETTIDDYLSELEAEMEAMFGQPASSNYTISEDTLTMTDPFGSDTQEIFTRQ</sequence>
<organism evidence="3 4">
    <name type="scientific">Spirochaeta africana (strain ATCC 700263 / DSM 8902 / Z-7692)</name>
    <dbReference type="NCBI Taxonomy" id="889378"/>
    <lineage>
        <taxon>Bacteria</taxon>
        <taxon>Pseudomonadati</taxon>
        <taxon>Spirochaetota</taxon>
        <taxon>Spirochaetia</taxon>
        <taxon>Spirochaetales</taxon>
        <taxon>Spirochaetaceae</taxon>
        <taxon>Spirochaeta</taxon>
    </lineage>
</organism>
<protein>
    <recommendedName>
        <fullName evidence="5">Lipocalin-like domain-containing protein</fullName>
    </recommendedName>
</protein>
<reference evidence="4" key="1">
    <citation type="journal article" date="2013" name="Stand. Genomic Sci.">
        <title>Complete genome sequence of the halophilic bacterium Spirochaeta africana type strain (Z-7692(T)) from the alkaline Lake Magadi in the East African Rift.</title>
        <authorList>
            <person name="Liolos K."/>
            <person name="Abt B."/>
            <person name="Scheuner C."/>
            <person name="Teshima H."/>
            <person name="Held B."/>
            <person name="Lapidus A."/>
            <person name="Nolan M."/>
            <person name="Lucas S."/>
            <person name="Deshpande S."/>
            <person name="Cheng J.F."/>
            <person name="Tapia R."/>
            <person name="Goodwin L.A."/>
            <person name="Pitluck S."/>
            <person name="Pagani I."/>
            <person name="Ivanova N."/>
            <person name="Mavromatis K."/>
            <person name="Mikhailova N."/>
            <person name="Huntemann M."/>
            <person name="Pati A."/>
            <person name="Chen A."/>
            <person name="Palaniappan K."/>
            <person name="Land M."/>
            <person name="Rohde M."/>
            <person name="Tindall B.J."/>
            <person name="Detter J.C."/>
            <person name="Goker M."/>
            <person name="Bristow J."/>
            <person name="Eisen J.A."/>
            <person name="Markowitz V."/>
            <person name="Hugenholtz P."/>
            <person name="Woyke T."/>
            <person name="Klenk H.P."/>
            <person name="Kyrpides N.C."/>
        </authorList>
    </citation>
    <scope>NUCLEOTIDE SEQUENCE</scope>
    <source>
        <strain evidence="4">ATCC 700263 / DSM 8902 / Z-7692</strain>
    </source>
</reference>
<feature type="coiled-coil region" evidence="1">
    <location>
        <begin position="105"/>
        <end position="132"/>
    </location>
</feature>
<keyword evidence="4" id="KW-1185">Reference proteome</keyword>
<dbReference type="Proteomes" id="UP000007383">
    <property type="component" value="Chromosome"/>
</dbReference>
<dbReference type="RefSeq" id="WP_014454592.1">
    <property type="nucleotide sequence ID" value="NC_017098.1"/>
</dbReference>
<keyword evidence="1" id="KW-0175">Coiled coil</keyword>
<evidence type="ECO:0000313" key="4">
    <source>
        <dbReference type="Proteomes" id="UP000007383"/>
    </source>
</evidence>
<feature type="signal peptide" evidence="2">
    <location>
        <begin position="1"/>
        <end position="20"/>
    </location>
</feature>
<dbReference type="KEGG" id="sfc:Spiaf_0492"/>
<proteinExistence type="predicted"/>
<dbReference type="AlphaFoldDB" id="H9UGF2"/>
<evidence type="ECO:0000256" key="2">
    <source>
        <dbReference type="SAM" id="SignalP"/>
    </source>
</evidence>
<dbReference type="EMBL" id="CP003282">
    <property type="protein sequence ID" value="AFG36595.1"/>
    <property type="molecule type" value="Genomic_DNA"/>
</dbReference>
<dbReference type="PROSITE" id="PS51257">
    <property type="entry name" value="PROKAR_LIPOPROTEIN"/>
    <property type="match status" value="1"/>
</dbReference>